<dbReference type="GO" id="GO:0005829">
    <property type="term" value="C:cytosol"/>
    <property type="evidence" value="ECO:0000318"/>
    <property type="project" value="GO_Central"/>
</dbReference>
<gene>
    <name evidence="5 6" type="primary">pla2g4c</name>
</gene>
<dbReference type="Proteomes" id="UP000000437">
    <property type="component" value="Chromosome 19"/>
</dbReference>
<dbReference type="ZFIN" id="ZDB-GENE-131219-1">
    <property type="gene designation" value="pla2g4c"/>
</dbReference>
<evidence type="ECO:0000256" key="2">
    <source>
        <dbReference type="ARBA" id="ARBA00023098"/>
    </source>
</evidence>
<proteinExistence type="predicted"/>
<organism evidence="4 5">
    <name type="scientific">Danio rerio</name>
    <name type="common">Zebrafish</name>
    <name type="synonym">Brachydanio rerio</name>
    <dbReference type="NCBI Taxonomy" id="7955"/>
    <lineage>
        <taxon>Eukaryota</taxon>
        <taxon>Metazoa</taxon>
        <taxon>Chordata</taxon>
        <taxon>Craniata</taxon>
        <taxon>Vertebrata</taxon>
        <taxon>Euteleostomi</taxon>
        <taxon>Actinopterygii</taxon>
        <taxon>Neopterygii</taxon>
        <taxon>Teleostei</taxon>
        <taxon>Ostariophysi</taxon>
        <taxon>Cypriniformes</taxon>
        <taxon>Danionidae</taxon>
        <taxon>Danioninae</taxon>
        <taxon>Danio</taxon>
    </lineage>
</organism>
<dbReference type="RefSeq" id="XP_021323884.3">
    <property type="nucleotide sequence ID" value="XM_021468209.3"/>
</dbReference>
<keyword evidence="4" id="KW-1185">Reference proteome</keyword>
<dbReference type="PROSITE" id="PS51210">
    <property type="entry name" value="PLA2C"/>
    <property type="match status" value="1"/>
</dbReference>
<dbReference type="GO" id="GO:0005635">
    <property type="term" value="C:nuclear envelope"/>
    <property type="evidence" value="ECO:0000318"/>
    <property type="project" value="GO_Central"/>
</dbReference>
<evidence type="ECO:0000256" key="3">
    <source>
        <dbReference type="PROSITE-ProRule" id="PRU00555"/>
    </source>
</evidence>
<evidence type="ECO:0000256" key="1">
    <source>
        <dbReference type="ARBA" id="ARBA00022801"/>
    </source>
</evidence>
<dbReference type="AlphaFoldDB" id="A0A8M9PGT1"/>
<keyword evidence="2 3" id="KW-0443">Lipid metabolism</keyword>
<dbReference type="SUPFAM" id="SSF52151">
    <property type="entry name" value="FabD/lysophospholipase-like"/>
    <property type="match status" value="1"/>
</dbReference>
<dbReference type="GO" id="GO:0046475">
    <property type="term" value="P:glycerophospholipid catabolic process"/>
    <property type="evidence" value="ECO:0000318"/>
    <property type="project" value="GO_Central"/>
</dbReference>
<keyword evidence="3" id="KW-0442">Lipid degradation</keyword>
<dbReference type="SMART" id="SM00022">
    <property type="entry name" value="PLAc"/>
    <property type="match status" value="1"/>
</dbReference>
<dbReference type="GO" id="GO:0005544">
    <property type="term" value="F:calcium-dependent phospholipid binding"/>
    <property type="evidence" value="ECO:0000318"/>
    <property type="project" value="GO_Central"/>
</dbReference>
<evidence type="ECO:0000313" key="4">
    <source>
        <dbReference type="Proteomes" id="UP000000437"/>
    </source>
</evidence>
<dbReference type="GO" id="GO:0005654">
    <property type="term" value="C:nucleoplasm"/>
    <property type="evidence" value="ECO:0000318"/>
    <property type="project" value="GO_Central"/>
</dbReference>
<dbReference type="Pfam" id="PF01735">
    <property type="entry name" value="PLA2_B"/>
    <property type="match status" value="1"/>
</dbReference>
<dbReference type="InterPro" id="IPR002642">
    <property type="entry name" value="LysoPLipase_cat_dom"/>
</dbReference>
<sequence length="608" mass="68938">MLTVQNTARKTLMSLACMSRRGESWKTTAATASLGLFYQTFSIMSKEIPSEGIEVRIGHSLNEAEINHVTNRRQSALECLTRHGIQCSLDQVPNIALLGSGGSERAMVSLLESLDALAQTDLMDCMMYLAGISGSTWCMASLYKEPNWSNKLKVVKDDVIQKLVGRDVSLMDKYVALKEYYRVKDNFSLTEVWAVLFISKMVKEIDKKSFTSRHRSQHSKDPYPIYAVIDLQSKDDKLDADAFLEITPHETGYSITGAFVDSSSFGSQFKQGVKIKEQPEMDMLFLQGLCGSSLADPVKILEELIYIIKHLFGSESEMMADVSSSETKQTDIQSLSAQHLDRAGKLLLTLVQVNLLVLKNEDPSSQVKTLNDLLRGKLDGDKYKELLGKSKEMNKKTVKEYTIYVCNLQPYWDPTCNGFWSVIAKCTELVACWIWGTTYNFLYKMTEKEVSRICEHEVRHYADGGIIINSPFLPVLRKERHADLIISLDFNEDDPFESLTKTAEMCKKLHIDFPEVPEEIQKEKDFPRDFYVFEGCNTPTVIHIPLFNRVNCGSKAEMEKLKRKYSTVQGPYSIEKIDELLKKAGVNITNNKENILTVIRNVIKQKTS</sequence>
<evidence type="ECO:0000313" key="5">
    <source>
        <dbReference type="RefSeq" id="XP_021323884.3"/>
    </source>
</evidence>
<name>A0A8M9PGT1_DANRE</name>
<dbReference type="PANTHER" id="PTHR10728:SF39">
    <property type="entry name" value="CYTOSOLIC PHOSPHOLIPASE A2 GAMMA"/>
    <property type="match status" value="1"/>
</dbReference>
<reference evidence="5" key="1">
    <citation type="submission" date="2025-08" db="UniProtKB">
        <authorList>
            <consortium name="RefSeq"/>
        </authorList>
    </citation>
    <scope>IDENTIFICATION</scope>
    <source>
        <strain evidence="5">Tuebingen</strain>
        <tissue evidence="5">Fibroblasts and whole tissue</tissue>
    </source>
</reference>
<dbReference type="GO" id="GO:0005509">
    <property type="term" value="F:calcium ion binding"/>
    <property type="evidence" value="ECO:0000318"/>
    <property type="project" value="GO_Central"/>
</dbReference>
<evidence type="ECO:0000313" key="6">
    <source>
        <dbReference type="ZFIN" id="ZDB-GENE-131219-1"/>
    </source>
</evidence>
<dbReference type="KEGG" id="dre:101883703"/>
<dbReference type="FunCoup" id="A0A8M9PGT1">
    <property type="interactions" value="5"/>
</dbReference>
<dbReference type="PANTHER" id="PTHR10728">
    <property type="entry name" value="CYTOSOLIC PHOSPHOLIPASE A2"/>
    <property type="match status" value="1"/>
</dbReference>
<dbReference type="GO" id="GO:0047498">
    <property type="term" value="F:calcium-dependent phospholipase A2 activity"/>
    <property type="evidence" value="ECO:0000318"/>
    <property type="project" value="GO_Central"/>
</dbReference>
<dbReference type="InterPro" id="IPR016035">
    <property type="entry name" value="Acyl_Trfase/lysoPLipase"/>
</dbReference>
<accession>A0A8M9PGT1</accession>
<dbReference type="OrthoDB" id="270970at2759"/>
<keyword evidence="1 3" id="KW-0378">Hydrolase</keyword>
<protein>
    <submittedName>
        <fullName evidence="5">Cytosolic phospholipase A2 gamma</fullName>
    </submittedName>
</protein>
<dbReference type="FunFam" id="3.40.1090.10:FF:000023">
    <property type="entry name" value="Phospholipase A2 group IVC"/>
    <property type="match status" value="1"/>
</dbReference>
<dbReference type="CTD" id="8605"/>
<dbReference type="Gene3D" id="3.40.1090.10">
    <property type="entry name" value="Cytosolic phospholipase A2 catalytic domain"/>
    <property type="match status" value="1"/>
</dbReference>